<feature type="domain" description="Serine aminopeptidase S33" evidence="1">
    <location>
        <begin position="54"/>
        <end position="262"/>
    </location>
</feature>
<evidence type="ECO:0000313" key="3">
    <source>
        <dbReference type="Proteomes" id="UP000464495"/>
    </source>
</evidence>
<proteinExistence type="predicted"/>
<dbReference type="GO" id="GO:0052689">
    <property type="term" value="F:carboxylic ester hydrolase activity"/>
    <property type="evidence" value="ECO:0007669"/>
    <property type="project" value="TreeGrafter"/>
</dbReference>
<dbReference type="RefSeq" id="WP_161861497.1">
    <property type="nucleotide sequence ID" value="NZ_CP046620.1"/>
</dbReference>
<dbReference type="Proteomes" id="UP000464495">
    <property type="component" value="Chromosome"/>
</dbReference>
<protein>
    <submittedName>
        <fullName evidence="2">Alpha/beta fold hydrolase</fullName>
    </submittedName>
</protein>
<evidence type="ECO:0000259" key="1">
    <source>
        <dbReference type="Pfam" id="PF12146"/>
    </source>
</evidence>
<sequence length="306" mass="32966">MREEEHVIAAGDVALAATLALPEGEDQWPVVLMVHGSGPLDRNENVPPKHNLDIFNTLARQLADAGIASLRYDKRGCFGSTGSYRGHGLSDLVADARACLAWLVKQGRFADAFVLGHSEGTVVVPQIPAAEVSGLILLCPFATPMETVLRNQGRAMAESIATMPGLRGKLTRLMLRIFGTVEARQDRLIAELKSQRPLRANASIGGLSKRNLRDHLAIDHAKLFGAVTRPTLVLSAEHDIQCPPEDGERIAGMIGATANHIQLRGLSHILRTAGPDDGFAGYAEQMKLPIDAGIAVHVAEWIHQQS</sequence>
<dbReference type="SUPFAM" id="SSF53474">
    <property type="entry name" value="alpha/beta-Hydrolases"/>
    <property type="match status" value="1"/>
</dbReference>
<dbReference type="InterPro" id="IPR053145">
    <property type="entry name" value="AB_hydrolase_Est10"/>
</dbReference>
<dbReference type="PANTHER" id="PTHR43265:SF1">
    <property type="entry name" value="ESTERASE ESTD"/>
    <property type="match status" value="1"/>
</dbReference>
<dbReference type="Gene3D" id="3.40.50.1820">
    <property type="entry name" value="alpha/beta hydrolase"/>
    <property type="match status" value="1"/>
</dbReference>
<dbReference type="InterPro" id="IPR029058">
    <property type="entry name" value="AB_hydrolase_fold"/>
</dbReference>
<dbReference type="EMBL" id="CP046620">
    <property type="protein sequence ID" value="QHQ34931.1"/>
    <property type="molecule type" value="Genomic_DNA"/>
</dbReference>
<accession>A0A6P1SZQ0</accession>
<organism evidence="2 3">
    <name type="scientific">Algicella marina</name>
    <dbReference type="NCBI Taxonomy" id="2683284"/>
    <lineage>
        <taxon>Bacteria</taxon>
        <taxon>Pseudomonadati</taxon>
        <taxon>Pseudomonadota</taxon>
        <taxon>Alphaproteobacteria</taxon>
        <taxon>Rhodobacterales</taxon>
        <taxon>Paracoccaceae</taxon>
        <taxon>Algicella</taxon>
    </lineage>
</organism>
<evidence type="ECO:0000313" key="2">
    <source>
        <dbReference type="EMBL" id="QHQ34931.1"/>
    </source>
</evidence>
<gene>
    <name evidence="2" type="ORF">GO499_06835</name>
</gene>
<reference evidence="2 3" key="1">
    <citation type="submission" date="2019-12" db="EMBL/GenBank/DDBJ databases">
        <title>Complete genome sequence of Algicella marina strain 9Alg 56(T) isolated from the red alga Tichocarpus crinitus.</title>
        <authorList>
            <person name="Kim S.-G."/>
            <person name="Nedashkovskaya O.I."/>
        </authorList>
    </citation>
    <scope>NUCLEOTIDE SEQUENCE [LARGE SCALE GENOMIC DNA]</scope>
    <source>
        <strain evidence="2 3">9Alg 56</strain>
    </source>
</reference>
<name>A0A6P1SZQ0_9RHOB</name>
<keyword evidence="3" id="KW-1185">Reference proteome</keyword>
<dbReference type="AlphaFoldDB" id="A0A6P1SZQ0"/>
<dbReference type="InterPro" id="IPR022742">
    <property type="entry name" value="Hydrolase_4"/>
</dbReference>
<keyword evidence="2" id="KW-0378">Hydrolase</keyword>
<dbReference type="Pfam" id="PF12146">
    <property type="entry name" value="Hydrolase_4"/>
    <property type="match status" value="1"/>
</dbReference>
<dbReference type="PANTHER" id="PTHR43265">
    <property type="entry name" value="ESTERASE ESTD"/>
    <property type="match status" value="1"/>
</dbReference>
<dbReference type="KEGG" id="amaq:GO499_06835"/>